<keyword evidence="7 9" id="KW-0067">ATP-binding</keyword>
<dbReference type="EMBL" id="JBHSQW010000016">
    <property type="protein sequence ID" value="MFC5994176.1"/>
    <property type="molecule type" value="Genomic_DNA"/>
</dbReference>
<comment type="similarity">
    <text evidence="2 9">Belongs to the gluconokinase GntK/GntV family.</text>
</comment>
<keyword evidence="6 9" id="KW-0418">Kinase</keyword>
<keyword evidence="5 9" id="KW-0547">Nucleotide-binding</keyword>
<dbReference type="InterPro" id="IPR027417">
    <property type="entry name" value="P-loop_NTPase"/>
</dbReference>
<dbReference type="Pfam" id="PF13671">
    <property type="entry name" value="AAA_33"/>
    <property type="match status" value="1"/>
</dbReference>
<evidence type="ECO:0000256" key="3">
    <source>
        <dbReference type="ARBA" id="ARBA00012054"/>
    </source>
</evidence>
<evidence type="ECO:0000256" key="5">
    <source>
        <dbReference type="ARBA" id="ARBA00022741"/>
    </source>
</evidence>
<dbReference type="PANTHER" id="PTHR43442:SF3">
    <property type="entry name" value="GLUCONOKINASE-RELATED"/>
    <property type="match status" value="1"/>
</dbReference>
<gene>
    <name evidence="10" type="ORF">ACFQE5_08125</name>
</gene>
<reference evidence="11" key="1">
    <citation type="journal article" date="2019" name="Int. J. Syst. Evol. Microbiol.">
        <title>The Global Catalogue of Microorganisms (GCM) 10K type strain sequencing project: providing services to taxonomists for standard genome sequencing and annotation.</title>
        <authorList>
            <consortium name="The Broad Institute Genomics Platform"/>
            <consortium name="The Broad Institute Genome Sequencing Center for Infectious Disease"/>
            <person name="Wu L."/>
            <person name="Ma J."/>
        </authorList>
    </citation>
    <scope>NUCLEOTIDE SEQUENCE [LARGE SCALE GENOMIC DNA]</scope>
    <source>
        <strain evidence="11">CCM 8391</strain>
    </source>
</reference>
<evidence type="ECO:0000256" key="8">
    <source>
        <dbReference type="ARBA" id="ARBA00048090"/>
    </source>
</evidence>
<dbReference type="EC" id="2.7.1.12" evidence="3 9"/>
<keyword evidence="4 9" id="KW-0808">Transferase</keyword>
<evidence type="ECO:0000256" key="7">
    <source>
        <dbReference type="ARBA" id="ARBA00022840"/>
    </source>
</evidence>
<dbReference type="SUPFAM" id="SSF52540">
    <property type="entry name" value="P-loop containing nucleoside triphosphate hydrolases"/>
    <property type="match status" value="1"/>
</dbReference>
<dbReference type="PANTHER" id="PTHR43442">
    <property type="entry name" value="GLUCONOKINASE-RELATED"/>
    <property type="match status" value="1"/>
</dbReference>
<dbReference type="CDD" id="cd02021">
    <property type="entry name" value="GntK"/>
    <property type="match status" value="1"/>
</dbReference>
<dbReference type="NCBIfam" id="TIGR01313">
    <property type="entry name" value="therm_gnt_kin"/>
    <property type="match status" value="1"/>
</dbReference>
<comment type="catalytic activity">
    <reaction evidence="8 9">
        <text>D-gluconate + ATP = 6-phospho-D-gluconate + ADP + H(+)</text>
        <dbReference type="Rhea" id="RHEA:19433"/>
        <dbReference type="ChEBI" id="CHEBI:15378"/>
        <dbReference type="ChEBI" id="CHEBI:18391"/>
        <dbReference type="ChEBI" id="CHEBI:30616"/>
        <dbReference type="ChEBI" id="CHEBI:58759"/>
        <dbReference type="ChEBI" id="CHEBI:456216"/>
        <dbReference type="EC" id="2.7.1.12"/>
    </reaction>
</comment>
<evidence type="ECO:0000256" key="6">
    <source>
        <dbReference type="ARBA" id="ARBA00022777"/>
    </source>
</evidence>
<evidence type="ECO:0000256" key="2">
    <source>
        <dbReference type="ARBA" id="ARBA00008420"/>
    </source>
</evidence>
<dbReference type="InterPro" id="IPR006001">
    <property type="entry name" value="Therm_gnt_kin"/>
</dbReference>
<comment type="caution">
    <text evidence="10">The sequence shown here is derived from an EMBL/GenBank/DDBJ whole genome shotgun (WGS) entry which is preliminary data.</text>
</comment>
<dbReference type="Gene3D" id="3.40.50.300">
    <property type="entry name" value="P-loop containing nucleotide triphosphate hydrolases"/>
    <property type="match status" value="1"/>
</dbReference>
<protein>
    <recommendedName>
        <fullName evidence="3 9">Gluconokinase</fullName>
        <ecNumber evidence="3 9">2.7.1.12</ecNumber>
    </recommendedName>
</protein>
<evidence type="ECO:0000313" key="11">
    <source>
        <dbReference type="Proteomes" id="UP001596302"/>
    </source>
</evidence>
<dbReference type="RefSeq" id="WP_379584216.1">
    <property type="nucleotide sequence ID" value="NZ_JBHSQW010000016.1"/>
</dbReference>
<evidence type="ECO:0000256" key="9">
    <source>
        <dbReference type="RuleBase" id="RU363066"/>
    </source>
</evidence>
<proteinExistence type="inferred from homology"/>
<comment type="pathway">
    <text evidence="1">Carbohydrate acid metabolism.</text>
</comment>
<name>A0ABW1J0F7_9PSEU</name>
<keyword evidence="11" id="KW-1185">Reference proteome</keyword>
<dbReference type="Proteomes" id="UP001596302">
    <property type="component" value="Unassembled WGS sequence"/>
</dbReference>
<evidence type="ECO:0000256" key="1">
    <source>
        <dbReference type="ARBA" id="ARBA00004761"/>
    </source>
</evidence>
<sequence length="179" mass="19750">MDVERQTVAVVMGVSGVGKTTVAAELARRTGWVSLEGDDLHTEASRRRMAAGRPLTDDDRWPWLRRIADWIGEQESAGRSGVVTCSALRRSYRDLLRAGHPCVWFVHLVAGRPVLADRLRRRRGHYMPAALLTSQLDTLEELQPDEPGIAVPADRDTAVVVDQVLGALRSRPALPGWPG</sequence>
<evidence type="ECO:0000313" key="10">
    <source>
        <dbReference type="EMBL" id="MFC5994176.1"/>
    </source>
</evidence>
<organism evidence="10 11">
    <name type="scientific">Pseudonocardia hispaniensis</name>
    <dbReference type="NCBI Taxonomy" id="904933"/>
    <lineage>
        <taxon>Bacteria</taxon>
        <taxon>Bacillati</taxon>
        <taxon>Actinomycetota</taxon>
        <taxon>Actinomycetes</taxon>
        <taxon>Pseudonocardiales</taxon>
        <taxon>Pseudonocardiaceae</taxon>
        <taxon>Pseudonocardia</taxon>
    </lineage>
</organism>
<accession>A0ABW1J0F7</accession>
<evidence type="ECO:0000256" key="4">
    <source>
        <dbReference type="ARBA" id="ARBA00022679"/>
    </source>
</evidence>